<dbReference type="Gene3D" id="1.10.238.10">
    <property type="entry name" value="EF-hand"/>
    <property type="match status" value="2"/>
</dbReference>
<organism evidence="3 4">
    <name type="scientific">Pocillopora damicornis</name>
    <name type="common">Cauliflower coral</name>
    <name type="synonym">Millepora damicornis</name>
    <dbReference type="NCBI Taxonomy" id="46731"/>
    <lineage>
        <taxon>Eukaryota</taxon>
        <taxon>Metazoa</taxon>
        <taxon>Cnidaria</taxon>
        <taxon>Anthozoa</taxon>
        <taxon>Hexacorallia</taxon>
        <taxon>Scleractinia</taxon>
        <taxon>Astrocoeniina</taxon>
        <taxon>Pocilloporidae</taxon>
        <taxon>Pocillopora</taxon>
    </lineage>
</organism>
<dbReference type="GO" id="GO:0005509">
    <property type="term" value="F:calcium ion binding"/>
    <property type="evidence" value="ECO:0007669"/>
    <property type="project" value="InterPro"/>
</dbReference>
<feature type="domain" description="EF-hand" evidence="2">
    <location>
        <begin position="135"/>
        <end position="170"/>
    </location>
</feature>
<feature type="domain" description="EF-hand" evidence="2">
    <location>
        <begin position="58"/>
        <end position="93"/>
    </location>
</feature>
<dbReference type="InterPro" id="IPR018247">
    <property type="entry name" value="EF_Hand_1_Ca_BS"/>
</dbReference>
<evidence type="ECO:0000313" key="3">
    <source>
        <dbReference type="EMBL" id="RMX51813.1"/>
    </source>
</evidence>
<dbReference type="InterPro" id="IPR011992">
    <property type="entry name" value="EF-hand-dom_pair"/>
</dbReference>
<dbReference type="PROSITE" id="PS50222">
    <property type="entry name" value="EF_HAND_2"/>
    <property type="match status" value="2"/>
</dbReference>
<dbReference type="GO" id="GO:0061891">
    <property type="term" value="F:calcium ion sensor activity"/>
    <property type="evidence" value="ECO:0007669"/>
    <property type="project" value="TreeGrafter"/>
</dbReference>
<dbReference type="CDD" id="cd00051">
    <property type="entry name" value="EFh"/>
    <property type="match status" value="1"/>
</dbReference>
<proteinExistence type="predicted"/>
<accession>A0A3M6UDQ7</accession>
<dbReference type="GO" id="GO:0005737">
    <property type="term" value="C:cytoplasm"/>
    <property type="evidence" value="ECO:0007669"/>
    <property type="project" value="TreeGrafter"/>
</dbReference>
<evidence type="ECO:0000313" key="4">
    <source>
        <dbReference type="Proteomes" id="UP000275408"/>
    </source>
</evidence>
<comment type="caution">
    <text evidence="3">The sequence shown here is derived from an EMBL/GenBank/DDBJ whole genome shotgun (WGS) entry which is preliminary data.</text>
</comment>
<reference evidence="3 4" key="1">
    <citation type="journal article" date="2018" name="Sci. Rep.">
        <title>Comparative analysis of the Pocillopora damicornis genome highlights role of immune system in coral evolution.</title>
        <authorList>
            <person name="Cunning R."/>
            <person name="Bay R.A."/>
            <person name="Gillette P."/>
            <person name="Baker A.C."/>
            <person name="Traylor-Knowles N."/>
        </authorList>
    </citation>
    <scope>NUCLEOTIDE SEQUENCE [LARGE SCALE GENOMIC DNA]</scope>
    <source>
        <strain evidence="3">RSMAS</strain>
        <tissue evidence="3">Whole animal</tissue>
    </source>
</reference>
<evidence type="ECO:0000256" key="1">
    <source>
        <dbReference type="ARBA" id="ARBA00022837"/>
    </source>
</evidence>
<dbReference type="Pfam" id="PF12763">
    <property type="entry name" value="EH"/>
    <property type="match status" value="1"/>
</dbReference>
<dbReference type="InterPro" id="IPR042798">
    <property type="entry name" value="EFCAB9"/>
</dbReference>
<dbReference type="SUPFAM" id="SSF47473">
    <property type="entry name" value="EF-hand"/>
    <property type="match status" value="1"/>
</dbReference>
<protein>
    <recommendedName>
        <fullName evidence="2">EF-hand domain-containing protein</fullName>
    </recommendedName>
</protein>
<dbReference type="Pfam" id="PF13499">
    <property type="entry name" value="EF-hand_7"/>
    <property type="match status" value="1"/>
</dbReference>
<dbReference type="AlphaFoldDB" id="A0A3M6UDQ7"/>
<dbReference type="PROSITE" id="PS00018">
    <property type="entry name" value="EF_HAND_1"/>
    <property type="match status" value="2"/>
</dbReference>
<dbReference type="InterPro" id="IPR002048">
    <property type="entry name" value="EF_hand_dom"/>
</dbReference>
<dbReference type="EMBL" id="RCHS01001716">
    <property type="protein sequence ID" value="RMX51813.1"/>
    <property type="molecule type" value="Genomic_DNA"/>
</dbReference>
<sequence length="232" mass="26588">MKIRSQILKYMHLDRTYCLLTGRNVRIVLELFRLIDVHDEMVLNDVQFCAFMKTATDLSTNQIYKVFDMLDVDGSGAMDFDEFYLLICILIAVQDKAEKNFIYRHSRTVFDLLDEDNSGNISAYEFETFGFLFNLQGEAIQTIFREFDVSGDQELDYSEFKMFAMACIDRQSEIESSKDKKSNILIESAGRICSSCAVIASATVIRATFKYALSVPLQLGLKGLWTILPFDL</sequence>
<dbReference type="OrthoDB" id="186625at2759"/>
<evidence type="ECO:0000259" key="2">
    <source>
        <dbReference type="PROSITE" id="PS50222"/>
    </source>
</evidence>
<dbReference type="PANTHER" id="PTHR47065:SF1">
    <property type="entry name" value="EF-HAND CALCIUM-BINDING DOMAIN-CONTAINING PROTEIN 9"/>
    <property type="match status" value="1"/>
</dbReference>
<keyword evidence="1" id="KW-0106">Calcium</keyword>
<name>A0A3M6UDQ7_POCDA</name>
<dbReference type="PANTHER" id="PTHR47065">
    <property type="entry name" value="EF-HAND CALCIUM-BINDING DOMAIN-CONTAINING PROTEIN 9"/>
    <property type="match status" value="1"/>
</dbReference>
<dbReference type="InterPro" id="IPR000261">
    <property type="entry name" value="EH_dom"/>
</dbReference>
<dbReference type="Proteomes" id="UP000275408">
    <property type="component" value="Unassembled WGS sequence"/>
</dbReference>
<dbReference type="STRING" id="46731.A0A3M6UDQ7"/>
<gene>
    <name evidence="3" type="ORF">pdam_00021959</name>
</gene>
<keyword evidence="4" id="KW-1185">Reference proteome</keyword>
<dbReference type="SMART" id="SM00054">
    <property type="entry name" value="EFh"/>
    <property type="match status" value="3"/>
</dbReference>